<evidence type="ECO:0000256" key="4">
    <source>
        <dbReference type="PROSITE-ProRule" id="PRU00175"/>
    </source>
</evidence>
<dbReference type="Gene3D" id="3.30.40.10">
    <property type="entry name" value="Zinc/RING finger domain, C3HC4 (zinc finger)"/>
    <property type="match status" value="1"/>
</dbReference>
<name>A0A9N9LSZ8_9HELO</name>
<feature type="domain" description="RING-type" evidence="6">
    <location>
        <begin position="119"/>
        <end position="164"/>
    </location>
</feature>
<dbReference type="GO" id="GO:0005634">
    <property type="term" value="C:nucleus"/>
    <property type="evidence" value="ECO:0007669"/>
    <property type="project" value="TreeGrafter"/>
</dbReference>
<keyword evidence="8" id="KW-1185">Reference proteome</keyword>
<dbReference type="GO" id="GO:0008270">
    <property type="term" value="F:zinc ion binding"/>
    <property type="evidence" value="ECO:0007669"/>
    <property type="project" value="UniProtKB-KW"/>
</dbReference>
<dbReference type="InterPro" id="IPR051834">
    <property type="entry name" value="RING_finger_E3_ligase"/>
</dbReference>
<keyword evidence="2 4" id="KW-0863">Zinc-finger</keyword>
<dbReference type="EMBL" id="CAJVRM010000240">
    <property type="protein sequence ID" value="CAG8978071.1"/>
    <property type="molecule type" value="Genomic_DNA"/>
</dbReference>
<dbReference type="Pfam" id="PF13639">
    <property type="entry name" value="zf-RING_2"/>
    <property type="match status" value="1"/>
</dbReference>
<evidence type="ECO:0000256" key="1">
    <source>
        <dbReference type="ARBA" id="ARBA00022723"/>
    </source>
</evidence>
<dbReference type="AlphaFoldDB" id="A0A9N9LSZ8"/>
<comment type="caution">
    <text evidence="7">The sequence shown here is derived from an EMBL/GenBank/DDBJ whole genome shotgun (WGS) entry which is preliminary data.</text>
</comment>
<dbReference type="PANTHER" id="PTHR45931:SF3">
    <property type="entry name" value="RING ZINC FINGER-CONTAINING PROTEIN"/>
    <property type="match status" value="1"/>
</dbReference>
<evidence type="ECO:0000256" key="3">
    <source>
        <dbReference type="ARBA" id="ARBA00022833"/>
    </source>
</evidence>
<evidence type="ECO:0000256" key="5">
    <source>
        <dbReference type="SAM" id="MobiDB-lite"/>
    </source>
</evidence>
<feature type="compositionally biased region" description="Basic and acidic residues" evidence="5">
    <location>
        <begin position="1"/>
        <end position="11"/>
    </location>
</feature>
<accession>A0A9N9LSZ8</accession>
<sequence>MATPYEVEHNIKPSGTPKPNIRPDMSSLFALLSEIQSTNPHSLPTPADILASERLVADQLNQHLINASSPTQTAFLESLLQEISHTMESPPEKIQGVPQSYLDELERVPKKQLKEEDRCPICQERFLGDDYPLVVVLPCHGSHRFDLECVGPWLLVHGTCPMDRKEVMKRKVVEVVEDSEEEDDGGLYA</sequence>
<evidence type="ECO:0000256" key="2">
    <source>
        <dbReference type="ARBA" id="ARBA00022771"/>
    </source>
</evidence>
<feature type="region of interest" description="Disordered" evidence="5">
    <location>
        <begin position="1"/>
        <end position="20"/>
    </location>
</feature>
<dbReference type="PANTHER" id="PTHR45931">
    <property type="entry name" value="SI:CH211-59O9.10"/>
    <property type="match status" value="1"/>
</dbReference>
<dbReference type="GO" id="GO:0006511">
    <property type="term" value="P:ubiquitin-dependent protein catabolic process"/>
    <property type="evidence" value="ECO:0007669"/>
    <property type="project" value="TreeGrafter"/>
</dbReference>
<dbReference type="PROSITE" id="PS50089">
    <property type="entry name" value="ZF_RING_2"/>
    <property type="match status" value="1"/>
</dbReference>
<protein>
    <recommendedName>
        <fullName evidence="6">RING-type domain-containing protein</fullName>
    </recommendedName>
</protein>
<keyword evidence="3" id="KW-0862">Zinc</keyword>
<evidence type="ECO:0000259" key="6">
    <source>
        <dbReference type="PROSITE" id="PS50089"/>
    </source>
</evidence>
<evidence type="ECO:0000313" key="7">
    <source>
        <dbReference type="EMBL" id="CAG8978071.1"/>
    </source>
</evidence>
<dbReference type="InterPro" id="IPR013083">
    <property type="entry name" value="Znf_RING/FYVE/PHD"/>
</dbReference>
<organism evidence="7 8">
    <name type="scientific">Hymenoscyphus albidus</name>
    <dbReference type="NCBI Taxonomy" id="595503"/>
    <lineage>
        <taxon>Eukaryota</taxon>
        <taxon>Fungi</taxon>
        <taxon>Dikarya</taxon>
        <taxon>Ascomycota</taxon>
        <taxon>Pezizomycotina</taxon>
        <taxon>Leotiomycetes</taxon>
        <taxon>Helotiales</taxon>
        <taxon>Helotiaceae</taxon>
        <taxon>Hymenoscyphus</taxon>
    </lineage>
</organism>
<dbReference type="Proteomes" id="UP000701801">
    <property type="component" value="Unassembled WGS sequence"/>
</dbReference>
<dbReference type="OrthoDB" id="8062037at2759"/>
<gene>
    <name evidence="7" type="ORF">HYALB_00000743</name>
</gene>
<dbReference type="InterPro" id="IPR001841">
    <property type="entry name" value="Znf_RING"/>
</dbReference>
<proteinExistence type="predicted"/>
<keyword evidence="1" id="KW-0479">Metal-binding</keyword>
<dbReference type="SUPFAM" id="SSF57850">
    <property type="entry name" value="RING/U-box"/>
    <property type="match status" value="1"/>
</dbReference>
<dbReference type="GO" id="GO:0061630">
    <property type="term" value="F:ubiquitin protein ligase activity"/>
    <property type="evidence" value="ECO:0007669"/>
    <property type="project" value="TreeGrafter"/>
</dbReference>
<evidence type="ECO:0000313" key="8">
    <source>
        <dbReference type="Proteomes" id="UP000701801"/>
    </source>
</evidence>
<reference evidence="7" key="1">
    <citation type="submission" date="2021-07" db="EMBL/GenBank/DDBJ databases">
        <authorList>
            <person name="Durling M."/>
        </authorList>
    </citation>
    <scope>NUCLEOTIDE SEQUENCE</scope>
</reference>